<feature type="modified residue" description="N6-lipoyllysine" evidence="3 4">
    <location>
        <position position="66"/>
    </location>
</feature>
<reference evidence="6" key="2">
    <citation type="submission" date="2021-04" db="EMBL/GenBank/DDBJ databases">
        <authorList>
            <person name="Gilroy R."/>
        </authorList>
    </citation>
    <scope>NUCLEOTIDE SEQUENCE</scope>
    <source>
        <strain evidence="6">ChiSxjej5B17-1746</strain>
    </source>
</reference>
<dbReference type="InterPro" id="IPR011053">
    <property type="entry name" value="Single_hybrid_motif"/>
</dbReference>
<dbReference type="SUPFAM" id="SSF51230">
    <property type="entry name" value="Single hybrid motif"/>
    <property type="match status" value="1"/>
</dbReference>
<dbReference type="GO" id="GO:0019464">
    <property type="term" value="P:glycine decarboxylation via glycine cleavage system"/>
    <property type="evidence" value="ECO:0007669"/>
    <property type="project" value="UniProtKB-UniRule"/>
</dbReference>
<dbReference type="Gene3D" id="2.40.50.100">
    <property type="match status" value="1"/>
</dbReference>
<dbReference type="GO" id="GO:0005829">
    <property type="term" value="C:cytosol"/>
    <property type="evidence" value="ECO:0007669"/>
    <property type="project" value="TreeGrafter"/>
</dbReference>
<dbReference type="Pfam" id="PF01597">
    <property type="entry name" value="GCV_H"/>
    <property type="match status" value="1"/>
</dbReference>
<dbReference type="InterPro" id="IPR017453">
    <property type="entry name" value="GCV_H_sub"/>
</dbReference>
<dbReference type="NCBIfam" id="TIGR00527">
    <property type="entry name" value="gcvH"/>
    <property type="match status" value="1"/>
</dbReference>
<dbReference type="GO" id="GO:0005960">
    <property type="term" value="C:glycine cleavage complex"/>
    <property type="evidence" value="ECO:0007669"/>
    <property type="project" value="InterPro"/>
</dbReference>
<name>A0A9D1QZ76_9BACT</name>
<comment type="function">
    <text evidence="3">The glycine cleavage system catalyzes the degradation of glycine. The H protein shuttles the methylamine group of glycine from the P protein to the T protein.</text>
</comment>
<evidence type="ECO:0000256" key="1">
    <source>
        <dbReference type="ARBA" id="ARBA00009249"/>
    </source>
</evidence>
<dbReference type="PANTHER" id="PTHR11715">
    <property type="entry name" value="GLYCINE CLEAVAGE SYSTEM H PROTEIN"/>
    <property type="match status" value="1"/>
</dbReference>
<evidence type="ECO:0000256" key="3">
    <source>
        <dbReference type="HAMAP-Rule" id="MF_00272"/>
    </source>
</evidence>
<dbReference type="InterPro" id="IPR033753">
    <property type="entry name" value="GCV_H/Fam206"/>
</dbReference>
<proteinExistence type="inferred from homology"/>
<feature type="domain" description="Lipoyl-binding" evidence="5">
    <location>
        <begin position="25"/>
        <end position="107"/>
    </location>
</feature>
<evidence type="ECO:0000256" key="2">
    <source>
        <dbReference type="ARBA" id="ARBA00022823"/>
    </source>
</evidence>
<comment type="similarity">
    <text evidence="1 3">Belongs to the GcvH family.</text>
</comment>
<dbReference type="Proteomes" id="UP000824264">
    <property type="component" value="Unassembled WGS sequence"/>
</dbReference>
<comment type="subunit">
    <text evidence="3">The glycine cleavage system is composed of four proteins: P, T, L and H.</text>
</comment>
<reference evidence="6" key="1">
    <citation type="journal article" date="2021" name="PeerJ">
        <title>Extensive microbial diversity within the chicken gut microbiome revealed by metagenomics and culture.</title>
        <authorList>
            <person name="Gilroy R."/>
            <person name="Ravi A."/>
            <person name="Getino M."/>
            <person name="Pursley I."/>
            <person name="Horton D.L."/>
            <person name="Alikhan N.F."/>
            <person name="Baker D."/>
            <person name="Gharbi K."/>
            <person name="Hall N."/>
            <person name="Watson M."/>
            <person name="Adriaenssens E.M."/>
            <person name="Foster-Nyarko E."/>
            <person name="Jarju S."/>
            <person name="Secka A."/>
            <person name="Antonio M."/>
            <person name="Oren A."/>
            <person name="Chaudhuri R.R."/>
            <person name="La Ragione R."/>
            <person name="Hildebrand F."/>
            <person name="Pallen M.J."/>
        </authorList>
    </citation>
    <scope>NUCLEOTIDE SEQUENCE</scope>
    <source>
        <strain evidence="6">ChiSxjej5B17-1746</strain>
    </source>
</reference>
<evidence type="ECO:0000259" key="5">
    <source>
        <dbReference type="PROSITE" id="PS50968"/>
    </source>
</evidence>
<accession>A0A9D1QZ76</accession>
<evidence type="ECO:0000313" key="6">
    <source>
        <dbReference type="EMBL" id="HIW78092.1"/>
    </source>
</evidence>
<dbReference type="PANTHER" id="PTHR11715:SF3">
    <property type="entry name" value="GLYCINE CLEAVAGE SYSTEM H PROTEIN-RELATED"/>
    <property type="match status" value="1"/>
</dbReference>
<dbReference type="AlphaFoldDB" id="A0A9D1QZ76"/>
<dbReference type="EMBL" id="DXGI01000106">
    <property type="protein sequence ID" value="HIW78092.1"/>
    <property type="molecule type" value="Genomic_DNA"/>
</dbReference>
<evidence type="ECO:0000313" key="7">
    <source>
        <dbReference type="Proteomes" id="UP000824264"/>
    </source>
</evidence>
<comment type="caution">
    <text evidence="6">The sequence shown here is derived from an EMBL/GenBank/DDBJ whole genome shotgun (WGS) entry which is preliminary data.</text>
</comment>
<dbReference type="GO" id="GO:0009249">
    <property type="term" value="P:protein lipoylation"/>
    <property type="evidence" value="ECO:0007669"/>
    <property type="project" value="TreeGrafter"/>
</dbReference>
<evidence type="ECO:0000256" key="4">
    <source>
        <dbReference type="PIRSR" id="PIRSR617453-50"/>
    </source>
</evidence>
<dbReference type="NCBIfam" id="NF002270">
    <property type="entry name" value="PRK01202.1"/>
    <property type="match status" value="1"/>
</dbReference>
<sequence length="127" mass="13405">MSLTYPDDRTYHAEHLWAKDEADGTMLIGITDFAQDQLGGVIFVDLPAVGDHFAQGTSCASIESVKVTSDAIIPVSGEIVAVNEALADAPELLNDSPYDKGWLVRVKPDNAAEGGRISAADYAALVG</sequence>
<dbReference type="InterPro" id="IPR000089">
    <property type="entry name" value="Biotin_lipoyl"/>
</dbReference>
<dbReference type="InterPro" id="IPR002930">
    <property type="entry name" value="GCV_H"/>
</dbReference>
<keyword evidence="2 3" id="KW-0450">Lipoyl</keyword>
<organism evidence="6 7">
    <name type="scientific">Candidatus Bilophila faecipullorum</name>
    <dbReference type="NCBI Taxonomy" id="2838482"/>
    <lineage>
        <taxon>Bacteria</taxon>
        <taxon>Pseudomonadati</taxon>
        <taxon>Thermodesulfobacteriota</taxon>
        <taxon>Desulfovibrionia</taxon>
        <taxon>Desulfovibrionales</taxon>
        <taxon>Desulfovibrionaceae</taxon>
        <taxon>Bilophila</taxon>
    </lineage>
</organism>
<dbReference type="CDD" id="cd06848">
    <property type="entry name" value="GCS_H"/>
    <property type="match status" value="1"/>
</dbReference>
<protein>
    <recommendedName>
        <fullName evidence="3">Glycine cleavage system H protein</fullName>
    </recommendedName>
</protein>
<dbReference type="HAMAP" id="MF_00272">
    <property type="entry name" value="GcvH"/>
    <property type="match status" value="1"/>
</dbReference>
<comment type="cofactor">
    <cofactor evidence="3">
        <name>(R)-lipoate</name>
        <dbReference type="ChEBI" id="CHEBI:83088"/>
    </cofactor>
    <text evidence="3">Binds 1 lipoyl cofactor covalently.</text>
</comment>
<gene>
    <name evidence="3 6" type="primary">gcvH</name>
    <name evidence="6" type="ORF">H9874_02975</name>
</gene>
<dbReference type="PROSITE" id="PS50968">
    <property type="entry name" value="BIOTINYL_LIPOYL"/>
    <property type="match status" value="1"/>
</dbReference>